<organism evidence="2 3">
    <name type="scientific">Pseudomonas frederiksbergensis</name>
    <dbReference type="NCBI Taxonomy" id="104087"/>
    <lineage>
        <taxon>Bacteria</taxon>
        <taxon>Pseudomonadati</taxon>
        <taxon>Pseudomonadota</taxon>
        <taxon>Gammaproteobacteria</taxon>
        <taxon>Pseudomonadales</taxon>
        <taxon>Pseudomonadaceae</taxon>
        <taxon>Pseudomonas</taxon>
    </lineage>
</organism>
<dbReference type="Gene3D" id="3.40.50.1820">
    <property type="entry name" value="alpha/beta hydrolase"/>
    <property type="match status" value="1"/>
</dbReference>
<dbReference type="Proteomes" id="UP000283627">
    <property type="component" value="Unassembled WGS sequence"/>
</dbReference>
<reference evidence="2 3" key="1">
    <citation type="submission" date="2016-10" db="EMBL/GenBank/DDBJ databases">
        <title>Comparative genome analysis of multiple Pseudomonas spp. focuses on biocontrol and plant growth promoting traits.</title>
        <authorList>
            <person name="Tao X.-Y."/>
            <person name="Taylor C.G."/>
        </authorList>
    </citation>
    <scope>NUCLEOTIDE SEQUENCE [LARGE SCALE GENOMIC DNA]</scope>
    <source>
        <strain evidence="2 3">39A2</strain>
    </source>
</reference>
<dbReference type="PANTHER" id="PTHR42977">
    <property type="entry name" value="HYDROLASE-RELATED"/>
    <property type="match status" value="1"/>
</dbReference>
<feature type="domain" description="AB hydrolase-1" evidence="1">
    <location>
        <begin position="46"/>
        <end position="289"/>
    </location>
</feature>
<dbReference type="PANTHER" id="PTHR42977:SF1">
    <property type="entry name" value="BLR6576 PROTEIN"/>
    <property type="match status" value="1"/>
</dbReference>
<proteinExistence type="predicted"/>
<dbReference type="FunFam" id="3.40.50.1820:FF:000173">
    <property type="entry name" value="Alpha/beta hydrolase"/>
    <property type="match status" value="1"/>
</dbReference>
<dbReference type="AlphaFoldDB" id="A0A423KRM2"/>
<evidence type="ECO:0000313" key="3">
    <source>
        <dbReference type="Proteomes" id="UP000283627"/>
    </source>
</evidence>
<gene>
    <name evidence="2" type="ORF">BK665_02890</name>
</gene>
<dbReference type="InterPro" id="IPR029058">
    <property type="entry name" value="AB_hydrolase_fold"/>
</dbReference>
<keyword evidence="2" id="KW-0378">Hydrolase</keyword>
<name>A0A423KRM2_9PSED</name>
<dbReference type="SUPFAM" id="SSF53474">
    <property type="entry name" value="alpha/beta-Hydrolases"/>
    <property type="match status" value="1"/>
</dbReference>
<protein>
    <submittedName>
        <fullName evidence="2">Alpha/beta hydrolase</fullName>
    </submittedName>
</protein>
<dbReference type="InterPro" id="IPR000073">
    <property type="entry name" value="AB_hydrolase_1"/>
</dbReference>
<dbReference type="EMBL" id="MOBP01000002">
    <property type="protein sequence ID" value="RON58000.1"/>
    <property type="molecule type" value="Genomic_DNA"/>
</dbReference>
<sequence>MAATPVNAKSVAGTGDENTLKDVKYKTQKVGDVEVFYREAGPANAPVILLLHGFPTSSHMFRNLIPLLADKYRLIAPDLPGFGNTKAPDRSAFAYTFDNLAKVVGGFTEALGLKHYAIYAFDYGAPTGFRLAMAHPERVTAIISQNGNAYVEGLSDQWGAWQDYWRNPSAQTREACRASLSADTIINFQYLHGADPSLVAPDGYTLDIAYMARPDAEEKQLDLILDYRTNVALYPEFQKYFRTHQPPLLAVWGKNDPAFIPPGAVAYSRDIPKAEVHFLNTGHFALETHSLEVAGLMREFLARKLAKA</sequence>
<dbReference type="PRINTS" id="PR00111">
    <property type="entry name" value="ABHYDROLASE"/>
</dbReference>
<comment type="caution">
    <text evidence="2">The sequence shown here is derived from an EMBL/GenBank/DDBJ whole genome shotgun (WGS) entry which is preliminary data.</text>
</comment>
<evidence type="ECO:0000313" key="2">
    <source>
        <dbReference type="EMBL" id="RON58000.1"/>
    </source>
</evidence>
<dbReference type="InterPro" id="IPR051340">
    <property type="entry name" value="Haloalkane_dehalogenase"/>
</dbReference>
<accession>A0A423KRM2</accession>
<dbReference type="PRINTS" id="PR00412">
    <property type="entry name" value="EPOXHYDRLASE"/>
</dbReference>
<dbReference type="Pfam" id="PF00561">
    <property type="entry name" value="Abhydrolase_1"/>
    <property type="match status" value="1"/>
</dbReference>
<dbReference type="GO" id="GO:0004301">
    <property type="term" value="F:epoxide hydrolase activity"/>
    <property type="evidence" value="ECO:0007669"/>
    <property type="project" value="TreeGrafter"/>
</dbReference>
<dbReference type="InterPro" id="IPR000639">
    <property type="entry name" value="Epox_hydrolase-like"/>
</dbReference>
<evidence type="ECO:0000259" key="1">
    <source>
        <dbReference type="Pfam" id="PF00561"/>
    </source>
</evidence>